<dbReference type="Gene3D" id="3.30.70.1440">
    <property type="entry name" value="Multidrug efflux transporter AcrB pore domain"/>
    <property type="match status" value="1"/>
</dbReference>
<feature type="transmembrane region" description="Helical" evidence="1">
    <location>
        <begin position="942"/>
        <end position="959"/>
    </location>
</feature>
<dbReference type="Gene3D" id="3.30.2090.10">
    <property type="entry name" value="Multidrug efflux transporter AcrB TolC docking domain, DN and DC subdomains"/>
    <property type="match status" value="2"/>
</dbReference>
<feature type="transmembrane region" description="Helical" evidence="1">
    <location>
        <begin position="894"/>
        <end position="915"/>
    </location>
</feature>
<feature type="transmembrane region" description="Helical" evidence="1">
    <location>
        <begin position="531"/>
        <end position="550"/>
    </location>
</feature>
<organism evidence="2 3">
    <name type="scientific">Fuscovulum ytuae</name>
    <dbReference type="NCBI Taxonomy" id="3042299"/>
    <lineage>
        <taxon>Bacteria</taxon>
        <taxon>Pseudomonadati</taxon>
        <taxon>Pseudomonadota</taxon>
        <taxon>Alphaproteobacteria</taxon>
        <taxon>Rhodobacterales</taxon>
        <taxon>Paracoccaceae</taxon>
        <taxon>Fuscovulum</taxon>
    </lineage>
</organism>
<feature type="transmembrane region" description="Helical" evidence="1">
    <location>
        <begin position="971"/>
        <end position="993"/>
    </location>
</feature>
<keyword evidence="1" id="KW-0812">Transmembrane</keyword>
<feature type="transmembrane region" description="Helical" evidence="1">
    <location>
        <begin position="383"/>
        <end position="402"/>
    </location>
</feature>
<dbReference type="Pfam" id="PF00873">
    <property type="entry name" value="ACR_tran"/>
    <property type="match status" value="2"/>
</dbReference>
<dbReference type="SUPFAM" id="SSF82866">
    <property type="entry name" value="Multidrug efflux transporter AcrB transmembrane domain"/>
    <property type="match status" value="2"/>
</dbReference>
<dbReference type="InterPro" id="IPR001036">
    <property type="entry name" value="Acrflvin-R"/>
</dbReference>
<keyword evidence="3" id="KW-1185">Reference proteome</keyword>
<dbReference type="SUPFAM" id="SSF82693">
    <property type="entry name" value="Multidrug efflux transporter AcrB pore domain, PN1, PN2, PC1 and PC2 subdomains"/>
    <property type="match status" value="1"/>
</dbReference>
<sequence>MTLAFRAIRRPFLPLLAIGLCSLMGLVSLGQMPLRHLPDIGDDLVEARLTAPGLTLSDTDLLLAQPVEDSATAISGITSVSVTVTPGSVTMSLPLADPSRADDVVSDLRDRLAALRGMGDVAFDVTSLAARSSRQSVAARIALSAPDDAGMALIHDRLLPALHRLPGVDRLHADGLTLPELVVTPYPERLADVGLTQADLADALQSRLSPSDGGRIDAPATGILAISLGEDQPAANPEAMGRLPITLASGATIALSDLADIRLAHRPETSRTRMDGHPAVLVAIYPQPEADLPDLLARIDTAAAAFSRDHGIATRLIDRRADTVIGQAQATTLALLEGALLVLAVVWAALRGWRSVALAMIVLPLSLLPTLLGMQVLGFSLNIITLMALTLATGIVVDDAIVEVENIHRHLALGQSRWNATLAATRRIGRAVIATTLAIVAVFLPVALIPGMAGRYFLEFGGTIALAALSSLAVVRLVLPPLAARWIDTPARPETPTVGAANLTAPPPARPAPSRLAQMHMRLLTASFRHPLLVGLATLALITLSAMAVFRADGDFIPAEDTGRLTFALELPRAEDAVLAEARLADLTRNLLALDGIRHATAIRPEDDPTRLRLILDLAPKSDRAPAAEIQRDVQALLAIEIDLRARPLGETGRPQAELLLTGRDPASLHQVATAAAATLHRSAALPNAAVDRALIPEQRLILDPVAVDALALSRDEAARSLSLLTRSAAPLARLPQPGLSSLPLVLDPGPARSLLLHSGAGPLLPLAAVTQPELTLAPARLERQDGLPVLRLMADRAEGQSASDARAALSDALATTDAATLGIQPRATGDAAQRADLMQALQTALASALLLLAAVLFALYRSLGQVLVILITLPLALGGAAMGLAITGQGLSLPAILAMLLLLGIVAKNAILIVDEGLSRILQGEDPTTALLTAARLRARPVLMTSAAIIGGMIPSLVGWGEGAGFRQPLAIAVIAGTAVSTALSLVIVPVLSLQAHRLGLALTSRLRRAVPA</sequence>
<feature type="transmembrane region" description="Helical" evidence="1">
    <location>
        <begin position="330"/>
        <end position="350"/>
    </location>
</feature>
<dbReference type="InterPro" id="IPR027463">
    <property type="entry name" value="AcrB_DN_DC_subdom"/>
</dbReference>
<dbReference type="SUPFAM" id="SSF82714">
    <property type="entry name" value="Multidrug efflux transporter AcrB TolC docking domain, DN and DC subdomains"/>
    <property type="match status" value="1"/>
</dbReference>
<dbReference type="RefSeq" id="WP_281464099.1">
    <property type="nucleotide sequence ID" value="NZ_CP124535.1"/>
</dbReference>
<dbReference type="Proteomes" id="UP001230978">
    <property type="component" value="Chromosome"/>
</dbReference>
<dbReference type="Gene3D" id="1.20.1640.10">
    <property type="entry name" value="Multidrug efflux transporter AcrB transmembrane domain"/>
    <property type="match status" value="2"/>
</dbReference>
<evidence type="ECO:0000313" key="3">
    <source>
        <dbReference type="Proteomes" id="UP001230978"/>
    </source>
</evidence>
<gene>
    <name evidence="2" type="ORF">QF092_11795</name>
</gene>
<accession>A0ABY8Q2E1</accession>
<reference evidence="2 3" key="1">
    <citation type="submission" date="2023-04" db="EMBL/GenBank/DDBJ databases">
        <title>YMD61, complete Genome.</title>
        <authorList>
            <person name="Zhang J."/>
        </authorList>
    </citation>
    <scope>NUCLEOTIDE SEQUENCE [LARGE SCALE GENOMIC DNA]</scope>
    <source>
        <strain evidence="2 3">YMD61</strain>
    </source>
</reference>
<evidence type="ECO:0000256" key="1">
    <source>
        <dbReference type="SAM" id="Phobius"/>
    </source>
</evidence>
<keyword evidence="1" id="KW-0472">Membrane</keyword>
<evidence type="ECO:0000313" key="2">
    <source>
        <dbReference type="EMBL" id="WGV14968.1"/>
    </source>
</evidence>
<feature type="transmembrane region" description="Helical" evidence="1">
    <location>
        <begin position="841"/>
        <end position="861"/>
    </location>
</feature>
<proteinExistence type="predicted"/>
<feature type="transmembrane region" description="Helical" evidence="1">
    <location>
        <begin position="868"/>
        <end position="888"/>
    </location>
</feature>
<dbReference type="PANTHER" id="PTHR32063:SF77">
    <property type="entry name" value="ACR FAMILY TRANSPORT PROTEIN"/>
    <property type="match status" value="1"/>
</dbReference>
<feature type="transmembrane region" description="Helical" evidence="1">
    <location>
        <begin position="431"/>
        <end position="450"/>
    </location>
</feature>
<name>A0ABY8Q2E1_9RHOB</name>
<dbReference type="Gene3D" id="3.30.70.1320">
    <property type="entry name" value="Multidrug efflux transporter AcrB pore domain like"/>
    <property type="match status" value="1"/>
</dbReference>
<dbReference type="EMBL" id="CP124535">
    <property type="protein sequence ID" value="WGV14968.1"/>
    <property type="molecule type" value="Genomic_DNA"/>
</dbReference>
<protein>
    <submittedName>
        <fullName evidence="2">Efflux RND transporter permease subunit</fullName>
    </submittedName>
</protein>
<dbReference type="Gene3D" id="3.30.70.1430">
    <property type="entry name" value="Multidrug efflux transporter AcrB pore domain"/>
    <property type="match status" value="2"/>
</dbReference>
<feature type="transmembrane region" description="Helical" evidence="1">
    <location>
        <begin position="456"/>
        <end position="479"/>
    </location>
</feature>
<feature type="transmembrane region" description="Helical" evidence="1">
    <location>
        <begin position="357"/>
        <end position="377"/>
    </location>
</feature>
<keyword evidence="1" id="KW-1133">Transmembrane helix</keyword>
<dbReference type="PRINTS" id="PR00702">
    <property type="entry name" value="ACRIFLAVINRP"/>
</dbReference>
<dbReference type="PANTHER" id="PTHR32063">
    <property type="match status" value="1"/>
</dbReference>